<comment type="subcellular location">
    <subcellularLocation>
        <location evidence="1">Cell membrane</location>
        <topology evidence="1">Multi-pass membrane protein</topology>
    </subcellularLocation>
</comment>
<organism evidence="10 11">
    <name type="scientific">Maribacter stanieri</name>
    <dbReference type="NCBI Taxonomy" id="440514"/>
    <lineage>
        <taxon>Bacteria</taxon>
        <taxon>Pseudomonadati</taxon>
        <taxon>Bacteroidota</taxon>
        <taxon>Flavobacteriia</taxon>
        <taxon>Flavobacteriales</taxon>
        <taxon>Flavobacteriaceae</taxon>
        <taxon>Maribacter</taxon>
    </lineage>
</organism>
<evidence type="ECO:0000256" key="7">
    <source>
        <dbReference type="SAM" id="Phobius"/>
    </source>
</evidence>
<keyword evidence="2" id="KW-1003">Cell membrane</keyword>
<feature type="transmembrane region" description="Helical" evidence="7">
    <location>
        <begin position="533"/>
        <end position="554"/>
    </location>
</feature>
<feature type="transmembrane region" description="Helical" evidence="7">
    <location>
        <begin position="152"/>
        <end position="174"/>
    </location>
</feature>
<keyword evidence="3 7" id="KW-0812">Transmembrane</keyword>
<dbReference type="PANTHER" id="PTHR30509:SF8">
    <property type="entry name" value="INNER MEMBRANE PROTEIN YCCS"/>
    <property type="match status" value="1"/>
</dbReference>
<keyword evidence="11" id="KW-1185">Reference proteome</keyword>
<dbReference type="Pfam" id="PF12805">
    <property type="entry name" value="FUSC-like"/>
    <property type="match status" value="1"/>
</dbReference>
<dbReference type="Pfam" id="PF13515">
    <property type="entry name" value="FUSC_2"/>
    <property type="match status" value="1"/>
</dbReference>
<dbReference type="InterPro" id="IPR032692">
    <property type="entry name" value="YccS_N"/>
</dbReference>
<dbReference type="InterPro" id="IPR049453">
    <property type="entry name" value="Memb_transporter_dom"/>
</dbReference>
<gene>
    <name evidence="10" type="ORF">SAMN04488010_2058</name>
</gene>
<feature type="transmembrane region" description="Helical" evidence="7">
    <location>
        <begin position="464"/>
        <end position="497"/>
    </location>
</feature>
<dbReference type="Proteomes" id="UP000199462">
    <property type="component" value="Unassembled WGS sequence"/>
</dbReference>
<dbReference type="AlphaFoldDB" id="A0A1I6IPR3"/>
<evidence type="ECO:0000256" key="1">
    <source>
        <dbReference type="ARBA" id="ARBA00004651"/>
    </source>
</evidence>
<evidence type="ECO:0000256" key="3">
    <source>
        <dbReference type="ARBA" id="ARBA00022692"/>
    </source>
</evidence>
<accession>A0A1I6IPR3</accession>
<comment type="similarity">
    <text evidence="6">Belongs to the YccS/YhfK family.</text>
</comment>
<feature type="transmembrane region" description="Helical" evidence="7">
    <location>
        <begin position="503"/>
        <end position="521"/>
    </location>
</feature>
<evidence type="ECO:0000256" key="2">
    <source>
        <dbReference type="ARBA" id="ARBA00022475"/>
    </source>
</evidence>
<name>A0A1I6IPR3_9FLAO</name>
<feature type="transmembrane region" description="Helical" evidence="7">
    <location>
        <begin position="35"/>
        <end position="68"/>
    </location>
</feature>
<evidence type="ECO:0000259" key="8">
    <source>
        <dbReference type="Pfam" id="PF12805"/>
    </source>
</evidence>
<feature type="transmembrane region" description="Helical" evidence="7">
    <location>
        <begin position="80"/>
        <end position="99"/>
    </location>
</feature>
<dbReference type="STRING" id="440514.SAMN04488010_2058"/>
<evidence type="ECO:0000256" key="6">
    <source>
        <dbReference type="ARBA" id="ARBA00043993"/>
    </source>
</evidence>
<protein>
    <submittedName>
        <fullName evidence="10">Uncharacterized membrane protein YccC</fullName>
    </submittedName>
</protein>
<reference evidence="11" key="1">
    <citation type="submission" date="2016-10" db="EMBL/GenBank/DDBJ databases">
        <authorList>
            <person name="Varghese N."/>
            <person name="Submissions S."/>
        </authorList>
    </citation>
    <scope>NUCLEOTIDE SEQUENCE [LARGE SCALE GENOMIC DNA]</scope>
    <source>
        <strain evidence="11">DSM 19891</strain>
    </source>
</reference>
<evidence type="ECO:0000313" key="11">
    <source>
        <dbReference type="Proteomes" id="UP000199462"/>
    </source>
</evidence>
<feature type="domain" description="Integral membrane protein YccS N-terminal" evidence="8">
    <location>
        <begin position="85"/>
        <end position="327"/>
    </location>
</feature>
<keyword evidence="5 7" id="KW-0472">Membrane</keyword>
<keyword evidence="4 7" id="KW-1133">Transmembrane helix</keyword>
<evidence type="ECO:0000259" key="9">
    <source>
        <dbReference type="Pfam" id="PF13515"/>
    </source>
</evidence>
<evidence type="ECO:0000256" key="5">
    <source>
        <dbReference type="ARBA" id="ARBA00023136"/>
    </source>
</evidence>
<feature type="domain" description="Integral membrane bound transporter" evidence="9">
    <location>
        <begin position="423"/>
        <end position="543"/>
    </location>
</feature>
<dbReference type="EMBL" id="FOYX01000001">
    <property type="protein sequence ID" value="SFR68641.1"/>
    <property type="molecule type" value="Genomic_DNA"/>
</dbReference>
<sequence>MCLILLVLEKIQHYISVYFKELVQFLVSTNFTKSVLTVIAVIIPIAIGVLTGYTEIGVAICFGAFWCSPSDVHGSQRHKVLGILFSGALVMVVSFIGGYLHYSPWLSLVILGLMSFAISFISAYGFRASLISFSGLLALILSFAHTPDKLEIYEYSLLVGLGSLWYLGLSLLWFKINPKGQTEEVLYETIGNTAKLLKKRGTLIDQQSNRKKLQESLFLLQSQLTEQHDILREILILSRKNSGISVYNGKRVLVLAQLIEMLETSGANPVNYIKMDDQFKLHPEFITHFQNLIFEMANQLQLISEIGNKPNQIPKHDGLTALFEDIRIKILELDKIKEVKAYEAFIMFQNLLEYQEKQFDKLKRIKWLLSDHDVASEEFIDKEILKRFLISQDYSPSILLRNLSFRSTIFRHSLRLAVTLMIGFILGNLFSFQNPYWILLTIILIMRPNYGLTKTRSKDRTIGTMIGGVIATVIVFLIQDVYVYAVLALISFVIALSMLQKNYKASAIYITLSIVFIYGILQPDVMTVIQYRILDTLLGAGLSYLGFLFLWPSWGFQEIRKDVTKSVEANRVYLSKIADYYIQKGRVPTSYRLARKNAFLETSNLSSAFQRMTQEPHSKQKNLNKIYELVELNHNFLSSLASLSIYIQHHTTTEASERFNTIITKIDENLSMVLQSLSKEATGDQKPNFDAVISFEKQLPKFESDQVNLSADDNGALKRNHQEEQLIWEQLRWLFSLSSNMMKLTLSLK</sequence>
<dbReference type="GO" id="GO:0005886">
    <property type="term" value="C:plasma membrane"/>
    <property type="evidence" value="ECO:0007669"/>
    <property type="project" value="UniProtKB-SubCell"/>
</dbReference>
<evidence type="ECO:0000313" key="10">
    <source>
        <dbReference type="EMBL" id="SFR68641.1"/>
    </source>
</evidence>
<dbReference type="PANTHER" id="PTHR30509">
    <property type="entry name" value="P-HYDROXYBENZOIC ACID EFFLUX PUMP SUBUNIT-RELATED"/>
    <property type="match status" value="1"/>
</dbReference>
<proteinExistence type="inferred from homology"/>
<evidence type="ECO:0000256" key="4">
    <source>
        <dbReference type="ARBA" id="ARBA00022989"/>
    </source>
</evidence>
<feature type="transmembrane region" description="Helical" evidence="7">
    <location>
        <begin position="413"/>
        <end position="430"/>
    </location>
</feature>